<evidence type="ECO:0000256" key="1">
    <source>
        <dbReference type="HAMAP-Rule" id="MF_01845"/>
    </source>
</evidence>
<comment type="similarity">
    <text evidence="1">Belongs to the UPF0597 family.</text>
</comment>
<protein>
    <recommendedName>
        <fullName evidence="1">UPF0597 protein IAA63_10925</fullName>
    </recommendedName>
</protein>
<evidence type="ECO:0000313" key="3">
    <source>
        <dbReference type="EMBL" id="HIV13636.1"/>
    </source>
</evidence>
<feature type="domain" description="Serine dehydratase-like alpha subunit" evidence="2">
    <location>
        <begin position="69"/>
        <end position="398"/>
    </location>
</feature>
<gene>
    <name evidence="3" type="ORF">IAA63_10925</name>
</gene>
<accession>A0A9D1NVL0</accession>
<dbReference type="GO" id="GO:0080146">
    <property type="term" value="F:L-cysteine desulfhydrase activity"/>
    <property type="evidence" value="ECO:0007669"/>
    <property type="project" value="TreeGrafter"/>
</dbReference>
<dbReference type="InterPro" id="IPR021144">
    <property type="entry name" value="UPF0597"/>
</dbReference>
<proteinExistence type="inferred from homology"/>
<dbReference type="Pfam" id="PF03313">
    <property type="entry name" value="SDH_alpha"/>
    <property type="match status" value="1"/>
</dbReference>
<dbReference type="GO" id="GO:0019450">
    <property type="term" value="P:L-cysteine catabolic process to pyruvate"/>
    <property type="evidence" value="ECO:0007669"/>
    <property type="project" value="TreeGrafter"/>
</dbReference>
<name>A0A9D1NVL0_9FIRM</name>
<dbReference type="PANTHER" id="PTHR30501:SF2">
    <property type="entry name" value="UPF0597 PROTEIN YHAM"/>
    <property type="match status" value="1"/>
</dbReference>
<dbReference type="PANTHER" id="PTHR30501">
    <property type="entry name" value="UPF0597 PROTEIN YHAM"/>
    <property type="match status" value="1"/>
</dbReference>
<reference evidence="3" key="1">
    <citation type="submission" date="2020-10" db="EMBL/GenBank/DDBJ databases">
        <authorList>
            <person name="Gilroy R."/>
        </authorList>
    </citation>
    <scope>NUCLEOTIDE SEQUENCE</scope>
    <source>
        <strain evidence="3">ChiBcec2-4451</strain>
    </source>
</reference>
<organism evidence="3 4">
    <name type="scientific">Candidatus Pullilachnospira stercoravium</name>
    <dbReference type="NCBI Taxonomy" id="2840913"/>
    <lineage>
        <taxon>Bacteria</taxon>
        <taxon>Bacillati</taxon>
        <taxon>Bacillota</taxon>
        <taxon>Clostridia</taxon>
        <taxon>Lachnospirales</taxon>
        <taxon>Lachnospiraceae</taxon>
        <taxon>Lachnospiraceae incertae sedis</taxon>
        <taxon>Candidatus Pullilachnospira</taxon>
    </lineage>
</organism>
<comment type="caution">
    <text evidence="3">The sequence shown here is derived from an EMBL/GenBank/DDBJ whole genome shotgun (WGS) entry which is preliminary data.</text>
</comment>
<evidence type="ECO:0000259" key="2">
    <source>
        <dbReference type="Pfam" id="PF03313"/>
    </source>
</evidence>
<dbReference type="EMBL" id="DVON01000229">
    <property type="protein sequence ID" value="HIV13636.1"/>
    <property type="molecule type" value="Genomic_DNA"/>
</dbReference>
<reference evidence="3" key="2">
    <citation type="journal article" date="2021" name="PeerJ">
        <title>Extensive microbial diversity within the chicken gut microbiome revealed by metagenomics and culture.</title>
        <authorList>
            <person name="Gilroy R."/>
            <person name="Ravi A."/>
            <person name="Getino M."/>
            <person name="Pursley I."/>
            <person name="Horton D.L."/>
            <person name="Alikhan N.F."/>
            <person name="Baker D."/>
            <person name="Gharbi K."/>
            <person name="Hall N."/>
            <person name="Watson M."/>
            <person name="Adriaenssens E.M."/>
            <person name="Foster-Nyarko E."/>
            <person name="Jarju S."/>
            <person name="Secka A."/>
            <person name="Antonio M."/>
            <person name="Oren A."/>
            <person name="Chaudhuri R.R."/>
            <person name="La Ragione R."/>
            <person name="Hildebrand F."/>
            <person name="Pallen M.J."/>
        </authorList>
    </citation>
    <scope>NUCLEOTIDE SEQUENCE</scope>
    <source>
        <strain evidence="3">ChiBcec2-4451</strain>
    </source>
</reference>
<dbReference type="InterPro" id="IPR005130">
    <property type="entry name" value="Ser_deHydtase-like_asu"/>
</dbReference>
<dbReference type="Proteomes" id="UP000886723">
    <property type="component" value="Unassembled WGS sequence"/>
</dbReference>
<evidence type="ECO:0000313" key="4">
    <source>
        <dbReference type="Proteomes" id="UP000886723"/>
    </source>
</evidence>
<dbReference type="PIRSF" id="PIRSF006054">
    <property type="entry name" value="UCP006054"/>
    <property type="match status" value="1"/>
</dbReference>
<dbReference type="HAMAP" id="MF_01845">
    <property type="entry name" value="UPF0597"/>
    <property type="match status" value="1"/>
</dbReference>
<dbReference type="AlphaFoldDB" id="A0A9D1NVL0"/>
<sequence length="404" mass="42798">MGCTEPVAVAYAGALAREALGKLPERVEIVVSRNIVKNVKSVVVPNTGGLRGLEAAAAIGIVAGDPKGQLEVLSKVTEKQIEETKEYMNHASLRVIPSESGLIFDICIRVYSGSDSAAARIVDYHTNVVMVKKNEDYLINREITGRTESSMADQSLLTVKDICEFAETVDIDDVREVLDRQISYNMAIAQEGMKHSYGANIGKVLLDIYGDSDVKIRAKAMAAAGSDARMNGCELPVVICSGSGNQGMTASVPVIIYAQELGSTQEDLYRALVVSNLSTLHIKQGIGRLSAYCGAVGAGCGAGAGIAWLHGGRYEEIAHTLVNGLAIISGTICDGAKASCAAKIASSVDAGILGYFMYKEGQQFRGGDGIVKKGVENTIRSVGILASEGMQETDREIVRIMIGE</sequence>